<dbReference type="PANTHER" id="PTHR35807:SF2">
    <property type="entry name" value="TRANSCRIPTIONAL ACTIVATOR DOMAIN"/>
    <property type="match status" value="1"/>
</dbReference>
<dbReference type="InterPro" id="IPR051677">
    <property type="entry name" value="AfsR-DnrI-RedD_regulator"/>
</dbReference>
<accession>A0A401QVA7</accession>
<dbReference type="Proteomes" id="UP000288351">
    <property type="component" value="Unassembled WGS sequence"/>
</dbReference>
<dbReference type="InterPro" id="IPR016032">
    <property type="entry name" value="Sig_transdc_resp-reg_C-effctor"/>
</dbReference>
<dbReference type="SUPFAM" id="SSF46894">
    <property type="entry name" value="C-terminal effector domain of the bipartite response regulators"/>
    <property type="match status" value="1"/>
</dbReference>
<dbReference type="RefSeq" id="WP_157846737.1">
    <property type="nucleotide sequence ID" value="NZ_BHXC01000006.1"/>
</dbReference>
<dbReference type="GO" id="GO:0006355">
    <property type="term" value="P:regulation of DNA-templated transcription"/>
    <property type="evidence" value="ECO:0007669"/>
    <property type="project" value="InterPro"/>
</dbReference>
<evidence type="ECO:0000313" key="1">
    <source>
        <dbReference type="EMBL" id="GCB89335.1"/>
    </source>
</evidence>
<dbReference type="EMBL" id="BHXC01000006">
    <property type="protein sequence ID" value="GCB89335.1"/>
    <property type="molecule type" value="Genomic_DNA"/>
</dbReference>
<reference evidence="1 2" key="1">
    <citation type="journal article" date="2019" name="Microbiol. Resour. Announc.">
        <title>Draft Genome Sequence of the Most Traditional epsilon-Poly-l-Lysine Producer, Streptomyces albulus NBRC14147.</title>
        <authorList>
            <person name="Yamanaka K."/>
            <person name="Hamano Y."/>
        </authorList>
    </citation>
    <scope>NUCLEOTIDE SEQUENCE [LARGE SCALE GENOMIC DNA]</scope>
    <source>
        <strain evidence="1 2">NBRC 14147</strain>
    </source>
</reference>
<protein>
    <recommendedName>
        <fullName evidence="3">Bacterial transcriptional activator domain-containing protein</fullName>
    </recommendedName>
</protein>
<sequence>MPPPMLRIRLLGGFRLVREDGAPPVERWSRPGARTLVKLLALAPDHALHREQVMAACWPHAELRSALGSLRVALHTARHALEPELPPRGTSAYLTTDGDLLRLAPHTVRVDTDEAEAAARRALRHGGHRALTRALEALNGELLPEDRHAPWAEPARTRLAQRRAELRRALAAAGRPRGGRSVRPEADAARVRLDWALHLDRSGRYAEAVTVVREALDSYERQGQRDACTLAAARLAEVLGRGPGAREALAVLAAHPPGPGAPDPIRAAHHMAHSAVLSYCGRYEEGLAAARAAEHCAAAQGADDAVLLARSRAQQTVCLGLSGLAHEAAGPAAAALAPAEASGDRALLATVLSVLRETERRAGRYGDALTHGHRALALAEQAGRPTATAFERANLAELHLLCGERVDAQRLALASVELAEPFGGTALAFALTALARVRGGTAPQEATRLLERAGRCAADGGHLQAIDEVRFARAELRAAGRTGR</sequence>
<evidence type="ECO:0008006" key="3">
    <source>
        <dbReference type="Google" id="ProtNLM"/>
    </source>
</evidence>
<dbReference type="Gene3D" id="1.25.40.10">
    <property type="entry name" value="Tetratricopeptide repeat domain"/>
    <property type="match status" value="1"/>
</dbReference>
<dbReference type="AlphaFoldDB" id="A0A401QVA7"/>
<dbReference type="InterPro" id="IPR036388">
    <property type="entry name" value="WH-like_DNA-bd_sf"/>
</dbReference>
<dbReference type="PANTHER" id="PTHR35807">
    <property type="entry name" value="TRANSCRIPTIONAL REGULATOR REDD-RELATED"/>
    <property type="match status" value="1"/>
</dbReference>
<gene>
    <name evidence="1" type="ORF">SALB_02009</name>
</gene>
<evidence type="ECO:0000313" key="2">
    <source>
        <dbReference type="Proteomes" id="UP000288351"/>
    </source>
</evidence>
<proteinExistence type="predicted"/>
<dbReference type="GO" id="GO:0003677">
    <property type="term" value="F:DNA binding"/>
    <property type="evidence" value="ECO:0007669"/>
    <property type="project" value="InterPro"/>
</dbReference>
<dbReference type="Gene3D" id="1.10.10.10">
    <property type="entry name" value="Winged helix-like DNA-binding domain superfamily/Winged helix DNA-binding domain"/>
    <property type="match status" value="1"/>
</dbReference>
<dbReference type="InterPro" id="IPR011990">
    <property type="entry name" value="TPR-like_helical_dom_sf"/>
</dbReference>
<name>A0A401QVA7_STRNR</name>
<comment type="caution">
    <text evidence="1">The sequence shown here is derived from an EMBL/GenBank/DDBJ whole genome shotgun (WGS) entry which is preliminary data.</text>
</comment>
<organism evidence="1 2">
    <name type="scientific">Streptomyces noursei</name>
    <name type="common">Streptomyces albulus</name>
    <dbReference type="NCBI Taxonomy" id="1971"/>
    <lineage>
        <taxon>Bacteria</taxon>
        <taxon>Bacillati</taxon>
        <taxon>Actinomycetota</taxon>
        <taxon>Actinomycetes</taxon>
        <taxon>Kitasatosporales</taxon>
        <taxon>Streptomycetaceae</taxon>
        <taxon>Streptomyces</taxon>
    </lineage>
</organism>